<dbReference type="GO" id="GO:0005886">
    <property type="term" value="C:plasma membrane"/>
    <property type="evidence" value="ECO:0007669"/>
    <property type="project" value="TreeGrafter"/>
</dbReference>
<evidence type="ECO:0000256" key="3">
    <source>
        <dbReference type="ARBA" id="ARBA00022692"/>
    </source>
</evidence>
<evidence type="ECO:0000256" key="2">
    <source>
        <dbReference type="ARBA" id="ARBA00009399"/>
    </source>
</evidence>
<dbReference type="RefSeq" id="WP_090290073.1">
    <property type="nucleotide sequence ID" value="NZ_FNCK01000006.1"/>
</dbReference>
<proteinExistence type="inferred from homology"/>
<organism evidence="8 9">
    <name type="scientific">Facklamia miroungae</name>
    <dbReference type="NCBI Taxonomy" id="120956"/>
    <lineage>
        <taxon>Bacteria</taxon>
        <taxon>Bacillati</taxon>
        <taxon>Bacillota</taxon>
        <taxon>Bacilli</taxon>
        <taxon>Lactobacillales</taxon>
        <taxon>Aerococcaceae</taxon>
        <taxon>Facklamia</taxon>
    </lineage>
</organism>
<keyword evidence="9" id="KW-1185">Reference proteome</keyword>
<evidence type="ECO:0000259" key="7">
    <source>
        <dbReference type="Pfam" id="PF04138"/>
    </source>
</evidence>
<dbReference type="InterPro" id="IPR007267">
    <property type="entry name" value="GtrA_DPMS_TM"/>
</dbReference>
<dbReference type="STRING" id="120956.SAMN05421791_10664"/>
<evidence type="ECO:0000256" key="5">
    <source>
        <dbReference type="ARBA" id="ARBA00023136"/>
    </source>
</evidence>
<feature type="transmembrane region" description="Helical" evidence="6">
    <location>
        <begin position="12"/>
        <end position="29"/>
    </location>
</feature>
<keyword evidence="3 6" id="KW-0812">Transmembrane</keyword>
<feature type="domain" description="GtrA/DPMS transmembrane" evidence="7">
    <location>
        <begin position="10"/>
        <end position="125"/>
    </location>
</feature>
<reference evidence="8 9" key="1">
    <citation type="submission" date="2016-10" db="EMBL/GenBank/DDBJ databases">
        <authorList>
            <person name="de Groot N.N."/>
        </authorList>
    </citation>
    <scope>NUCLEOTIDE SEQUENCE [LARGE SCALE GENOMIC DNA]</scope>
    <source>
        <strain evidence="8 9">ATCC BAA-466</strain>
    </source>
</reference>
<dbReference type="Pfam" id="PF04138">
    <property type="entry name" value="GtrA_DPMS_TM"/>
    <property type="match status" value="1"/>
</dbReference>
<evidence type="ECO:0000256" key="4">
    <source>
        <dbReference type="ARBA" id="ARBA00022989"/>
    </source>
</evidence>
<keyword evidence="5 6" id="KW-0472">Membrane</keyword>
<evidence type="ECO:0000256" key="1">
    <source>
        <dbReference type="ARBA" id="ARBA00004141"/>
    </source>
</evidence>
<evidence type="ECO:0000313" key="8">
    <source>
        <dbReference type="EMBL" id="SDG36048.1"/>
    </source>
</evidence>
<dbReference type="PANTHER" id="PTHR38459">
    <property type="entry name" value="PROPHAGE BACTOPRENOL-LINKED GLUCOSE TRANSLOCASE HOMOLOG"/>
    <property type="match status" value="1"/>
</dbReference>
<protein>
    <submittedName>
        <fullName evidence="8">Putative flippase GtrA (Transmembrane translocase of bactoprenol-linked glucose)</fullName>
    </submittedName>
</protein>
<sequence>MKNLIKQMMRFVFVGGTATLLDMGILYLLNYHFGINHHIAATIAFVIATFYNYHLSMKFVFKSKFEAGDRHKEFLAFFILSIVGLLITLLGLAIFVDWLKWDVMVSKILVGVIVMIFNFVTRKIYFEGEADLQ</sequence>
<keyword evidence="4 6" id="KW-1133">Transmembrane helix</keyword>
<dbReference type="AlphaFoldDB" id="A0A1G7TL42"/>
<dbReference type="EMBL" id="FNCK01000006">
    <property type="protein sequence ID" value="SDG36048.1"/>
    <property type="molecule type" value="Genomic_DNA"/>
</dbReference>
<comment type="similarity">
    <text evidence="2">Belongs to the GtrA family.</text>
</comment>
<gene>
    <name evidence="8" type="ORF">SAMN05421791_10664</name>
</gene>
<evidence type="ECO:0000313" key="9">
    <source>
        <dbReference type="Proteomes" id="UP000199708"/>
    </source>
</evidence>
<dbReference type="OrthoDB" id="9807815at2"/>
<dbReference type="PANTHER" id="PTHR38459:SF1">
    <property type="entry name" value="PROPHAGE BACTOPRENOL-LINKED GLUCOSE TRANSLOCASE HOMOLOG"/>
    <property type="match status" value="1"/>
</dbReference>
<evidence type="ECO:0000256" key="6">
    <source>
        <dbReference type="SAM" id="Phobius"/>
    </source>
</evidence>
<dbReference type="Proteomes" id="UP000199708">
    <property type="component" value="Unassembled WGS sequence"/>
</dbReference>
<comment type="subcellular location">
    <subcellularLocation>
        <location evidence="1">Membrane</location>
        <topology evidence="1">Multi-pass membrane protein</topology>
    </subcellularLocation>
</comment>
<feature type="transmembrane region" description="Helical" evidence="6">
    <location>
        <begin position="74"/>
        <end position="95"/>
    </location>
</feature>
<dbReference type="InterPro" id="IPR051401">
    <property type="entry name" value="GtrA_CellWall_Glycosyl"/>
</dbReference>
<feature type="transmembrane region" description="Helical" evidence="6">
    <location>
        <begin position="35"/>
        <end position="53"/>
    </location>
</feature>
<accession>A0A1G7TL42</accession>
<dbReference type="GO" id="GO:0000271">
    <property type="term" value="P:polysaccharide biosynthetic process"/>
    <property type="evidence" value="ECO:0007669"/>
    <property type="project" value="InterPro"/>
</dbReference>
<name>A0A1G7TL42_9LACT</name>
<feature type="transmembrane region" description="Helical" evidence="6">
    <location>
        <begin position="101"/>
        <end position="120"/>
    </location>
</feature>